<dbReference type="FunFam" id="1.10.540.10:FF:000018">
    <property type="entry name" value="Acyl-coenzyme A oxidase"/>
    <property type="match status" value="1"/>
</dbReference>
<dbReference type="InterPro" id="IPR029320">
    <property type="entry name" value="Acyl-CoA_ox_N"/>
</dbReference>
<dbReference type="Gene3D" id="1.20.140.10">
    <property type="entry name" value="Butyryl-CoA Dehydrogenase, subunit A, domain 3"/>
    <property type="match status" value="2"/>
</dbReference>
<feature type="binding site" evidence="15">
    <location>
        <position position="154"/>
    </location>
    <ligand>
        <name>FAD</name>
        <dbReference type="ChEBI" id="CHEBI:57692"/>
    </ligand>
</feature>
<dbReference type="FunFam" id="2.40.110.10:FF:000003">
    <property type="entry name" value="Acyl-coenzyme A oxidase"/>
    <property type="match status" value="1"/>
</dbReference>
<comment type="pathway">
    <text evidence="4">Lipid metabolism; peroxisomal fatty acid beta-oxidation.</text>
</comment>
<reference evidence="20 22" key="1">
    <citation type="journal article" date="2016" name="PLoS ONE">
        <title>Sequence Assembly of Yarrowia lipolytica Strain W29/CLIB89 Shows Transposable Element Diversity.</title>
        <authorList>
            <person name="Magnan C."/>
            <person name="Yu J."/>
            <person name="Chang I."/>
            <person name="Jahn E."/>
            <person name="Kanomata Y."/>
            <person name="Wu J."/>
            <person name="Zeller M."/>
            <person name="Oakes M."/>
            <person name="Baldi P."/>
            <person name="Sandmeyer S."/>
        </authorList>
    </citation>
    <scope>NUCLEOTIDE SEQUENCE [LARGE SCALE GENOMIC DNA]</scope>
    <source>
        <strain evidence="20">CLIB89</strain>
        <strain evidence="22">CLIB89(W29)</strain>
    </source>
</reference>
<dbReference type="GO" id="GO:0005777">
    <property type="term" value="C:peroxisome"/>
    <property type="evidence" value="ECO:0007669"/>
    <property type="project" value="UniProtKB-SubCell"/>
</dbReference>
<evidence type="ECO:0000256" key="2">
    <source>
        <dbReference type="ARBA" id="ARBA00001974"/>
    </source>
</evidence>
<feature type="domain" description="Acyl-CoA oxidase C-alpha1" evidence="19">
    <location>
        <begin position="290"/>
        <end position="460"/>
    </location>
</feature>
<dbReference type="GO" id="GO:0071949">
    <property type="term" value="F:FAD binding"/>
    <property type="evidence" value="ECO:0007669"/>
    <property type="project" value="InterPro"/>
</dbReference>
<keyword evidence="7 13" id="KW-0274">FAD</keyword>
<organism evidence="20 22">
    <name type="scientific">Yarrowia lipolytica</name>
    <name type="common">Candida lipolytica</name>
    <dbReference type="NCBI Taxonomy" id="4952"/>
    <lineage>
        <taxon>Eukaryota</taxon>
        <taxon>Fungi</taxon>
        <taxon>Dikarya</taxon>
        <taxon>Ascomycota</taxon>
        <taxon>Saccharomycotina</taxon>
        <taxon>Dipodascomycetes</taxon>
        <taxon>Dipodascales</taxon>
        <taxon>Dipodascales incertae sedis</taxon>
        <taxon>Yarrowia</taxon>
    </lineage>
</organism>
<dbReference type="Pfam" id="PF22924">
    <property type="entry name" value="ACOX_C_alpha1"/>
    <property type="match status" value="1"/>
</dbReference>
<dbReference type="GO" id="GO:0005504">
    <property type="term" value="F:fatty acid binding"/>
    <property type="evidence" value="ECO:0007669"/>
    <property type="project" value="TreeGrafter"/>
</dbReference>
<evidence type="ECO:0000256" key="4">
    <source>
        <dbReference type="ARBA" id="ARBA00004846"/>
    </source>
</evidence>
<dbReference type="InterPro" id="IPR046373">
    <property type="entry name" value="Acyl-CoA_Oxase/DH_mid-dom_sf"/>
</dbReference>
<gene>
    <name evidence="21" type="ORF">B0I71DRAFT_93650</name>
    <name evidence="20" type="ORF">YALI1_E07899g</name>
</gene>
<dbReference type="InterPro" id="IPR037069">
    <property type="entry name" value="AcylCoA_DH/ox_N_sf"/>
</dbReference>
<feature type="domain" description="Acyl-CoA oxidase C-terminal" evidence="16">
    <location>
        <begin position="495"/>
        <end position="674"/>
    </location>
</feature>
<evidence type="ECO:0000259" key="17">
    <source>
        <dbReference type="Pfam" id="PF02770"/>
    </source>
</evidence>
<keyword evidence="10" id="KW-0443">Lipid metabolism</keyword>
<evidence type="ECO:0000313" key="21">
    <source>
        <dbReference type="EMBL" id="RDW27811.1"/>
    </source>
</evidence>
<dbReference type="Proteomes" id="UP000256601">
    <property type="component" value="Unassembled WGS sequence"/>
</dbReference>
<keyword evidence="6 13" id="KW-0285">Flavoprotein</keyword>
<dbReference type="PANTHER" id="PTHR10909:SF352">
    <property type="entry name" value="ACYL-COENZYME A OXIDASE-LIKE PROTEIN"/>
    <property type="match status" value="1"/>
</dbReference>
<evidence type="ECO:0000256" key="15">
    <source>
        <dbReference type="PIRSR" id="PIRSR000168-2"/>
    </source>
</evidence>
<feature type="binding site" evidence="15">
    <location>
        <position position="193"/>
    </location>
    <ligand>
        <name>FAD</name>
        <dbReference type="ChEBI" id="CHEBI:57692"/>
    </ligand>
</feature>
<dbReference type="EMBL" id="KZ857328">
    <property type="protein sequence ID" value="RDW27811.1"/>
    <property type="molecule type" value="Genomic_DNA"/>
</dbReference>
<evidence type="ECO:0000256" key="13">
    <source>
        <dbReference type="PIRNR" id="PIRNR000168"/>
    </source>
</evidence>
<evidence type="ECO:0000256" key="6">
    <source>
        <dbReference type="ARBA" id="ARBA00022630"/>
    </source>
</evidence>
<sequence length="689" mass="77612">MLSQQSLNTFTEPPVEMARERNQTSFNPRLLTYFLDGGEKNTLLMDRLMQEYERDPVFRNEGDYDITDVAQSRELAFKRIAKLIEYVHTDDEETYLYRCMLLGQIDMGAFARYAIHHGVWGGAIRGAGTPEQYEFWVKKGSLSVKKFYGSFSMTELGHGSNLVGLETTATLDKNADEFVINTPNVAATKWWIGGAADTATHTAVFARLIVDGEDHGVKTFVVQLRDVETHNLMPGIAIGDCGKKMGRQGTDNGWIQFTHVRIPRQNMLMRYCHVDSDGNVTEPMMAQMAYGALLAGRVGMAMDSYFTSRKFLTIALRYATIRRAFAAGGGQETKLIDYPYHQRRLLPLMAQTYAIKCTADKVRDQFVKVTDMLLNLDVSDQEAVPKAIAEAKELFSVSAGVKATTTWACAHTIDQCRQACGGHGYSAYNGFGRAYSDWVIQCTWEGDNNILCLSAGRALVQSNRAVRAGKPIGGPTAYLAAPAGSPKLAGRNLYDPKVMIGAWETVSRALINRTTDEFEVLAKKGLSTAQAYEELSQQRFLCTRIHTRLYMVKNFYERIAEEGTEFTKEPLTRLANLYAFWSVEEEAGIFLREGYITPQELKYISAEIRKQLLEVRKDVIGYTDAFNVPDFFLNSAIGRADGDVYKNYFKVVNTQNPPQDPRPPYYESVIRPFLFRKDEDEEICSLEDE</sequence>
<dbReference type="InterPro" id="IPR055060">
    <property type="entry name" value="ACOX_C_alpha1"/>
</dbReference>
<dbReference type="InterPro" id="IPR009100">
    <property type="entry name" value="AcylCoA_DH/oxidase_NM_dom_sf"/>
</dbReference>
<evidence type="ECO:0000259" key="19">
    <source>
        <dbReference type="Pfam" id="PF22924"/>
    </source>
</evidence>
<comment type="subcellular location">
    <subcellularLocation>
        <location evidence="3">Peroxisome</location>
    </subcellularLocation>
</comment>
<reference evidence="21 23" key="2">
    <citation type="submission" date="2018-07" db="EMBL/GenBank/DDBJ databases">
        <title>Draft Genome Assemblies for Five Robust Yarrowia lipolytica Strains Exhibiting High Lipid Production and Pentose Sugar Utilization and Sugar Alcohol Secretion from Undetoxified Lignocellulosic Biomass Hydrolysates.</title>
        <authorList>
            <consortium name="DOE Joint Genome Institute"/>
            <person name="Walker C."/>
            <person name="Ryu S."/>
            <person name="Na H."/>
            <person name="Zane M."/>
            <person name="LaButti K."/>
            <person name="Lipzen A."/>
            <person name="Haridas S."/>
            <person name="Barry K."/>
            <person name="Grigoriev I.V."/>
            <person name="Quarterman J."/>
            <person name="Slininger P."/>
            <person name="Dien B."/>
            <person name="Trinh C.T."/>
        </authorList>
    </citation>
    <scope>NUCLEOTIDE SEQUENCE [LARGE SCALE GENOMIC DNA]</scope>
    <source>
        <strain evidence="21 23">YB392</strain>
    </source>
</reference>
<dbReference type="FunFam" id="1.20.140.10:FF:000015">
    <property type="entry name" value="Acyl-coenzyme A oxidase"/>
    <property type="match status" value="1"/>
</dbReference>
<name>A0A1D8NHD1_YARLL</name>
<comment type="catalytic activity">
    <reaction evidence="1">
        <text>a 2,3-saturated acyl-CoA + O2 = a (2E)-enoyl-CoA + H2O2</text>
        <dbReference type="Rhea" id="RHEA:38959"/>
        <dbReference type="ChEBI" id="CHEBI:15379"/>
        <dbReference type="ChEBI" id="CHEBI:16240"/>
        <dbReference type="ChEBI" id="CHEBI:58856"/>
        <dbReference type="ChEBI" id="CHEBI:65111"/>
        <dbReference type="EC" id="1.3.3.6"/>
    </reaction>
</comment>
<evidence type="ECO:0000256" key="11">
    <source>
        <dbReference type="ARBA" id="ARBA00023140"/>
    </source>
</evidence>
<comment type="similarity">
    <text evidence="5 13">Belongs to the acyl-CoA oxidase family.</text>
</comment>
<accession>A0A1D8NHD1</accession>
<keyword evidence="9" id="KW-0560">Oxidoreductase</keyword>
<keyword evidence="8" id="KW-0276">Fatty acid metabolism</keyword>
<dbReference type="GO" id="GO:0033540">
    <property type="term" value="P:fatty acid beta-oxidation using acyl-CoA oxidase"/>
    <property type="evidence" value="ECO:0007669"/>
    <property type="project" value="UniProtKB-UniPathway"/>
</dbReference>
<dbReference type="Gene3D" id="1.10.540.10">
    <property type="entry name" value="Acyl-CoA dehydrogenase/oxidase, N-terminal domain"/>
    <property type="match status" value="1"/>
</dbReference>
<dbReference type="PIRSF" id="PIRSF000168">
    <property type="entry name" value="Acyl-CoA_oxidase"/>
    <property type="match status" value="1"/>
</dbReference>
<dbReference type="GO" id="GO:0003997">
    <property type="term" value="F:acyl-CoA oxidase activity"/>
    <property type="evidence" value="ECO:0007669"/>
    <property type="project" value="UniProtKB-EC"/>
</dbReference>
<evidence type="ECO:0000256" key="14">
    <source>
        <dbReference type="PIRSR" id="PIRSR000168-1"/>
    </source>
</evidence>
<dbReference type="Pfam" id="PF02770">
    <property type="entry name" value="Acyl-CoA_dh_M"/>
    <property type="match status" value="1"/>
</dbReference>
<dbReference type="UniPathway" id="UPA00661"/>
<evidence type="ECO:0000313" key="20">
    <source>
        <dbReference type="EMBL" id="AOW05045.1"/>
    </source>
</evidence>
<dbReference type="InterPro" id="IPR012258">
    <property type="entry name" value="Acyl-CoA_oxidase"/>
</dbReference>
<comment type="cofactor">
    <cofactor evidence="2">
        <name>FAD</name>
        <dbReference type="ChEBI" id="CHEBI:57692"/>
    </cofactor>
</comment>
<keyword evidence="11" id="KW-0576">Peroxisome</keyword>
<dbReference type="Pfam" id="PF01756">
    <property type="entry name" value="ACOX"/>
    <property type="match status" value="1"/>
</dbReference>
<evidence type="ECO:0000256" key="1">
    <source>
        <dbReference type="ARBA" id="ARBA00001201"/>
    </source>
</evidence>
<evidence type="ECO:0000256" key="7">
    <source>
        <dbReference type="ARBA" id="ARBA00022827"/>
    </source>
</evidence>
<dbReference type="GO" id="GO:0055088">
    <property type="term" value="P:lipid homeostasis"/>
    <property type="evidence" value="ECO:0007669"/>
    <property type="project" value="TreeGrafter"/>
</dbReference>
<evidence type="ECO:0000256" key="9">
    <source>
        <dbReference type="ARBA" id="ARBA00023002"/>
    </source>
</evidence>
<comment type="subunit">
    <text evidence="12">Heteropentamer composed of five different subunits.</text>
</comment>
<dbReference type="KEGG" id="yli:2912402"/>
<evidence type="ECO:0000259" key="18">
    <source>
        <dbReference type="Pfam" id="PF14749"/>
    </source>
</evidence>
<dbReference type="VEuPathDB" id="FungiDB:YALI0_E06567g"/>
<dbReference type="Pfam" id="PF14749">
    <property type="entry name" value="Acyl-CoA_ox_N"/>
    <property type="match status" value="1"/>
</dbReference>
<evidence type="ECO:0000256" key="12">
    <source>
        <dbReference type="ARBA" id="ARBA00063271"/>
    </source>
</evidence>
<dbReference type="InterPro" id="IPR006091">
    <property type="entry name" value="Acyl-CoA_Oxase/DH_mid-dom"/>
</dbReference>
<dbReference type="SUPFAM" id="SSF56645">
    <property type="entry name" value="Acyl-CoA dehydrogenase NM domain-like"/>
    <property type="match status" value="1"/>
</dbReference>
<dbReference type="Gene3D" id="2.40.110.10">
    <property type="entry name" value="Butyryl-CoA Dehydrogenase, subunit A, domain 2"/>
    <property type="match status" value="1"/>
</dbReference>
<dbReference type="EMBL" id="CP017557">
    <property type="protein sequence ID" value="AOW05045.1"/>
    <property type="molecule type" value="Genomic_DNA"/>
</dbReference>
<dbReference type="RefSeq" id="XP_503632.1">
    <property type="nucleotide sequence ID" value="XM_503632.1"/>
</dbReference>
<dbReference type="InterPro" id="IPR036250">
    <property type="entry name" value="AcylCo_DH-like_C"/>
</dbReference>
<evidence type="ECO:0000256" key="5">
    <source>
        <dbReference type="ARBA" id="ARBA00006288"/>
    </source>
</evidence>
<dbReference type="SUPFAM" id="SSF47203">
    <property type="entry name" value="Acyl-CoA dehydrogenase C-terminal domain-like"/>
    <property type="match status" value="2"/>
</dbReference>
<evidence type="ECO:0000256" key="10">
    <source>
        <dbReference type="ARBA" id="ARBA00023098"/>
    </source>
</evidence>
<dbReference type="AlphaFoldDB" id="A0A1D8NHD1"/>
<dbReference type="VEuPathDB" id="FungiDB:YALI1_E07899g"/>
<dbReference type="FunFam" id="1.20.140.10:FF:000013">
    <property type="entry name" value="Acyl-coenzyme A oxidase"/>
    <property type="match status" value="1"/>
</dbReference>
<evidence type="ECO:0000256" key="8">
    <source>
        <dbReference type="ARBA" id="ARBA00022832"/>
    </source>
</evidence>
<evidence type="ECO:0000313" key="23">
    <source>
        <dbReference type="Proteomes" id="UP000256601"/>
    </source>
</evidence>
<dbReference type="InterPro" id="IPR002655">
    <property type="entry name" value="Acyl-CoA_oxidase_C"/>
</dbReference>
<evidence type="ECO:0000259" key="16">
    <source>
        <dbReference type="Pfam" id="PF01756"/>
    </source>
</evidence>
<protein>
    <recommendedName>
        <fullName evidence="13">Acyl-coenzyme A oxidase</fullName>
    </recommendedName>
</protein>
<proteinExistence type="inferred from homology"/>
<feature type="domain" description="Acyl-CoA oxidase/dehydrogenase middle" evidence="17">
    <location>
        <begin position="150"/>
        <end position="260"/>
    </location>
</feature>
<dbReference type="PANTHER" id="PTHR10909">
    <property type="entry name" value="ELECTRON TRANSPORT OXIDOREDUCTASE"/>
    <property type="match status" value="1"/>
</dbReference>
<dbReference type="GeneID" id="2912402"/>
<dbReference type="eggNOG" id="KOG0136">
    <property type="taxonomic scope" value="Eukaryota"/>
</dbReference>
<feature type="active site" description="Proton acceptor" evidence="14">
    <location>
        <position position="445"/>
    </location>
</feature>
<feature type="domain" description="Acyl-coenzyme A oxidase N-terminal" evidence="18">
    <location>
        <begin position="27"/>
        <end position="139"/>
    </location>
</feature>
<dbReference type="OrthoDB" id="538336at2759"/>
<dbReference type="Proteomes" id="UP000182444">
    <property type="component" value="Chromosome 1E"/>
</dbReference>
<evidence type="ECO:0000313" key="22">
    <source>
        <dbReference type="Proteomes" id="UP000182444"/>
    </source>
</evidence>
<evidence type="ECO:0000256" key="3">
    <source>
        <dbReference type="ARBA" id="ARBA00004275"/>
    </source>
</evidence>